<dbReference type="AlphaFoldDB" id="A0A484K7D5"/>
<evidence type="ECO:0000313" key="7">
    <source>
        <dbReference type="EMBL" id="VFQ60475.1"/>
    </source>
</evidence>
<dbReference type="EMBL" id="OOIL02000115">
    <property type="protein sequence ID" value="VFQ60475.1"/>
    <property type="molecule type" value="Genomic_DNA"/>
</dbReference>
<evidence type="ECO:0000256" key="5">
    <source>
        <dbReference type="ARBA" id="ARBA00023034"/>
    </source>
</evidence>
<dbReference type="InterPro" id="IPR004263">
    <property type="entry name" value="Exostosin"/>
</dbReference>
<keyword evidence="4" id="KW-0812">Transmembrane</keyword>
<proteinExistence type="inferred from homology"/>
<dbReference type="GO" id="GO:0000139">
    <property type="term" value="C:Golgi membrane"/>
    <property type="evidence" value="ECO:0007669"/>
    <property type="project" value="UniProtKB-SubCell"/>
</dbReference>
<dbReference type="Proteomes" id="UP000595140">
    <property type="component" value="Unassembled WGS sequence"/>
</dbReference>
<dbReference type="GO" id="GO:0008378">
    <property type="term" value="F:galactosyltransferase activity"/>
    <property type="evidence" value="ECO:0007669"/>
    <property type="project" value="TreeGrafter"/>
</dbReference>
<dbReference type="PANTHER" id="PTHR11062:SF263">
    <property type="entry name" value="XYLOGLUCAN GALACTOSYLTRANSFERASE XLT2-LIKE"/>
    <property type="match status" value="1"/>
</dbReference>
<organism evidence="7 8">
    <name type="scientific">Cuscuta campestris</name>
    <dbReference type="NCBI Taxonomy" id="132261"/>
    <lineage>
        <taxon>Eukaryota</taxon>
        <taxon>Viridiplantae</taxon>
        <taxon>Streptophyta</taxon>
        <taxon>Embryophyta</taxon>
        <taxon>Tracheophyta</taxon>
        <taxon>Spermatophyta</taxon>
        <taxon>Magnoliopsida</taxon>
        <taxon>eudicotyledons</taxon>
        <taxon>Gunneridae</taxon>
        <taxon>Pentapetalae</taxon>
        <taxon>asterids</taxon>
        <taxon>lamiids</taxon>
        <taxon>Solanales</taxon>
        <taxon>Convolvulaceae</taxon>
        <taxon>Cuscuteae</taxon>
        <taxon>Cuscuta</taxon>
        <taxon>Cuscuta subgen. Grammica</taxon>
        <taxon>Cuscuta sect. Cleistogrammica</taxon>
    </lineage>
</organism>
<protein>
    <recommendedName>
        <fullName evidence="6">Exostosin GT47 domain-containing protein</fullName>
    </recommendedName>
</protein>
<dbReference type="Pfam" id="PF03016">
    <property type="entry name" value="Exostosin_GT47"/>
    <property type="match status" value="1"/>
</dbReference>
<keyword evidence="3" id="KW-0328">Glycosyltransferase</keyword>
<keyword evidence="5" id="KW-0333">Golgi apparatus</keyword>
<accession>A0A484K7D5</accession>
<comment type="subcellular location">
    <subcellularLocation>
        <location evidence="1">Golgi apparatus membrane</location>
        <topology evidence="1">Single-pass type II membrane protein</topology>
    </subcellularLocation>
</comment>
<comment type="similarity">
    <text evidence="2">Belongs to the glycosyltransferase 47 family.</text>
</comment>
<evidence type="ECO:0000256" key="1">
    <source>
        <dbReference type="ARBA" id="ARBA00004323"/>
    </source>
</evidence>
<evidence type="ECO:0000313" key="8">
    <source>
        <dbReference type="Proteomes" id="UP000595140"/>
    </source>
</evidence>
<gene>
    <name evidence="7" type="ORF">CCAM_LOCUS2251</name>
</gene>
<feature type="domain" description="Exostosin GT47" evidence="6">
    <location>
        <begin position="79"/>
        <end position="420"/>
    </location>
</feature>
<dbReference type="InterPro" id="IPR040911">
    <property type="entry name" value="Exostosin_GT47"/>
</dbReference>
<dbReference type="OrthoDB" id="1924787at2759"/>
<keyword evidence="3" id="KW-0808">Transferase</keyword>
<dbReference type="GO" id="GO:0009969">
    <property type="term" value="P:xyloglucan biosynthetic process"/>
    <property type="evidence" value="ECO:0007669"/>
    <property type="project" value="TreeGrafter"/>
</dbReference>
<keyword evidence="4" id="KW-0735">Signal-anchor</keyword>
<reference evidence="7 8" key="1">
    <citation type="submission" date="2018-04" db="EMBL/GenBank/DDBJ databases">
        <authorList>
            <person name="Vogel A."/>
        </authorList>
    </citation>
    <scope>NUCLEOTIDE SEQUENCE [LARGE SCALE GENOMIC DNA]</scope>
</reference>
<name>A0A484K7D5_9ASTE</name>
<keyword evidence="8" id="KW-1185">Reference proteome</keyword>
<evidence type="ECO:0000256" key="2">
    <source>
        <dbReference type="ARBA" id="ARBA00010271"/>
    </source>
</evidence>
<evidence type="ECO:0000259" key="6">
    <source>
        <dbReference type="Pfam" id="PF03016"/>
    </source>
</evidence>
<dbReference type="PANTHER" id="PTHR11062">
    <property type="entry name" value="EXOSTOSIN HEPARAN SULFATE GLYCOSYLTRANSFERASE -RELATED"/>
    <property type="match status" value="1"/>
</dbReference>
<sequence length="491" mass="56844">MPLNLPFPGNTQSIEQRPPRPLQLKQALQSVKSQIPLNQCVFLLATILLQIWILFSLIHPSPSNPSSAHRHISANRQDCSSGKVYVYEIPRKFNYELVENCKDLDPWKGTGCKVVANGGFGPPATGLGNLVPENLVPAWYWTDLYSAELIYHERMLNHRCRTMDPKEATGFYLPFYAGIAVGRYLFTEFNYTYQDRDRYCEMFLDWLEEQPSYAEYRGADHFIVLGRLTWDFRRLTDNSSDWGSSFLYMPRMKNVFRLGPEKHVKDRIEESVPYPTGFHPRSESDIREWQRHVRSQKRDSLFTFVGGKRQIFKRDFRRLLMDYCSRDEACRAVDCSAASCAEGSPAVFDAFLHSDFCLQPRGDGMARRSMFDCMISGAIPVYFWKGSFKDQYVWHLPWISETFSVYIGHDDVRKSNGTAIREVLEGVHRDNVRQMRETIIELIPRLVYGGRKEGLGTVGDAFDVTLDRVLKRLKARKSHLLSRAADDYEIF</sequence>
<evidence type="ECO:0000256" key="4">
    <source>
        <dbReference type="ARBA" id="ARBA00022968"/>
    </source>
</evidence>
<evidence type="ECO:0000256" key="3">
    <source>
        <dbReference type="ARBA" id="ARBA00022676"/>
    </source>
</evidence>